<evidence type="ECO:0000256" key="3">
    <source>
        <dbReference type="ARBA" id="ARBA00005822"/>
    </source>
</evidence>
<evidence type="ECO:0000259" key="9">
    <source>
        <dbReference type="SMART" id="SM00683"/>
    </source>
</evidence>
<dbReference type="GO" id="GO:0034464">
    <property type="term" value="C:BBSome"/>
    <property type="evidence" value="ECO:0007669"/>
    <property type="project" value="InterPro"/>
</dbReference>
<keyword evidence="11" id="KW-1185">Reference proteome</keyword>
<evidence type="ECO:0000256" key="6">
    <source>
        <dbReference type="ARBA" id="ARBA00023212"/>
    </source>
</evidence>
<accession>A0AAD5XTD2</accession>
<protein>
    <recommendedName>
        <fullName evidence="8">BBSome complex member BBS5</fullName>
    </recommendedName>
</protein>
<evidence type="ECO:0000313" key="11">
    <source>
        <dbReference type="Proteomes" id="UP001211065"/>
    </source>
</evidence>
<comment type="subcellular location">
    <subcellularLocation>
        <location evidence="1">Cell projection</location>
        <location evidence="1">Cilium</location>
    </subcellularLocation>
    <subcellularLocation>
        <location evidence="2">Cytoplasm</location>
        <location evidence="2">Cytoskeleton</location>
    </subcellularLocation>
</comment>
<keyword evidence="5" id="KW-0969">Cilium</keyword>
<dbReference type="Pfam" id="PF07289">
    <property type="entry name" value="BBL5"/>
    <property type="match status" value="1"/>
</dbReference>
<keyword evidence="6" id="KW-0206">Cytoskeleton</keyword>
<dbReference type="PANTHER" id="PTHR21351">
    <property type="entry name" value="BARDET-BIEDL SYNDROME PROTEIN 5"/>
    <property type="match status" value="1"/>
</dbReference>
<gene>
    <name evidence="10" type="primary">BBS5</name>
    <name evidence="10" type="ORF">HK099_007918</name>
</gene>
<dbReference type="EMBL" id="JADGJW010000812">
    <property type="protein sequence ID" value="KAJ3211815.1"/>
    <property type="molecule type" value="Genomic_DNA"/>
</dbReference>
<dbReference type="Proteomes" id="UP001211065">
    <property type="component" value="Unassembled WGS sequence"/>
</dbReference>
<dbReference type="PANTHER" id="PTHR21351:SF0">
    <property type="entry name" value="BARDET-BIEDL SYNDROME 5 PROTEIN"/>
    <property type="match status" value="1"/>
</dbReference>
<dbReference type="GO" id="GO:0036064">
    <property type="term" value="C:ciliary basal body"/>
    <property type="evidence" value="ECO:0007669"/>
    <property type="project" value="TreeGrafter"/>
</dbReference>
<comment type="similarity">
    <text evidence="3">Belongs to the BBS5 family.</text>
</comment>
<evidence type="ECO:0000256" key="4">
    <source>
        <dbReference type="ARBA" id="ARBA00022490"/>
    </source>
</evidence>
<evidence type="ECO:0000256" key="2">
    <source>
        <dbReference type="ARBA" id="ARBA00004245"/>
    </source>
</evidence>
<evidence type="ECO:0000256" key="5">
    <source>
        <dbReference type="ARBA" id="ARBA00023069"/>
    </source>
</evidence>
<feature type="domain" description="BBSome complex member BBS5 PH" evidence="9">
    <location>
        <begin position="138"/>
        <end position="192"/>
    </location>
</feature>
<evidence type="ECO:0000256" key="1">
    <source>
        <dbReference type="ARBA" id="ARBA00004138"/>
    </source>
</evidence>
<reference evidence="10" key="1">
    <citation type="submission" date="2020-05" db="EMBL/GenBank/DDBJ databases">
        <title>Phylogenomic resolution of chytrid fungi.</title>
        <authorList>
            <person name="Stajich J.E."/>
            <person name="Amses K."/>
            <person name="Simmons R."/>
            <person name="Seto K."/>
            <person name="Myers J."/>
            <person name="Bonds A."/>
            <person name="Quandt C.A."/>
            <person name="Barry K."/>
            <person name="Liu P."/>
            <person name="Grigoriev I."/>
            <person name="Longcore J.E."/>
            <person name="James T.Y."/>
        </authorList>
    </citation>
    <scope>NUCLEOTIDE SEQUENCE</scope>
    <source>
        <strain evidence="10">JEL0476</strain>
    </source>
</reference>
<dbReference type="InterPro" id="IPR006606">
    <property type="entry name" value="BBL5"/>
</dbReference>
<dbReference type="InterPro" id="IPR011993">
    <property type="entry name" value="PH-like_dom_sf"/>
</dbReference>
<evidence type="ECO:0000256" key="8">
    <source>
        <dbReference type="ARBA" id="ARBA00047191"/>
    </source>
</evidence>
<evidence type="ECO:0000313" key="10">
    <source>
        <dbReference type="EMBL" id="KAJ3211815.1"/>
    </source>
</evidence>
<dbReference type="Gene3D" id="2.30.29.30">
    <property type="entry name" value="Pleckstrin-homology domain (PH domain)/Phosphotyrosine-binding domain (PTB)"/>
    <property type="match status" value="1"/>
</dbReference>
<dbReference type="AlphaFoldDB" id="A0AAD5XTD2"/>
<dbReference type="SMART" id="SM00683">
    <property type="entry name" value="DM16"/>
    <property type="match status" value="1"/>
</dbReference>
<evidence type="ECO:0000256" key="7">
    <source>
        <dbReference type="ARBA" id="ARBA00023273"/>
    </source>
</evidence>
<proteinExistence type="inferred from homology"/>
<keyword evidence="4" id="KW-0963">Cytoplasm</keyword>
<keyword evidence="7" id="KW-0966">Cell projection</keyword>
<organism evidence="10 11">
    <name type="scientific">Clydaea vesicula</name>
    <dbReference type="NCBI Taxonomy" id="447962"/>
    <lineage>
        <taxon>Eukaryota</taxon>
        <taxon>Fungi</taxon>
        <taxon>Fungi incertae sedis</taxon>
        <taxon>Chytridiomycota</taxon>
        <taxon>Chytridiomycota incertae sedis</taxon>
        <taxon>Chytridiomycetes</taxon>
        <taxon>Lobulomycetales</taxon>
        <taxon>Lobulomycetaceae</taxon>
        <taxon>Clydaea</taxon>
    </lineage>
</organism>
<comment type="caution">
    <text evidence="10">The sequence shown here is derived from an EMBL/GenBank/DDBJ whole genome shotgun (WGS) entry which is preliminary data.</text>
</comment>
<sequence>MGECIISTKKNLNFENSQQKVKKIVLILTNLRILIKSEKIEQEEQHENIVNENNDENSDVSIGLTNILNINLNMQYLSLNCKFDKRNYFFKIYFVDLKFFNEFSALIETYRKTKVYRELLIRKSDLFFNTELVILKKEKIHETVDGVCNLAVDQGNLGTLSITNLRVAWNSTQEQNFNVSIPYLQIEDVKLQKSKYGMALCIKTSSQTVKSMRIGFQIYPEEKLKKLAKLIKACWKSFFKLPYFGIDLADIEKKLNDNQKNAVSSKNEIFEINKSDEIFFNFHWSEGLIEVDKNLGLAVDRDTIKHDTEIIWRLGI</sequence>
<name>A0AAD5XTD2_9FUNG</name>
<dbReference type="GO" id="GO:0060271">
    <property type="term" value="P:cilium assembly"/>
    <property type="evidence" value="ECO:0007669"/>
    <property type="project" value="TreeGrafter"/>
</dbReference>
<dbReference type="InterPro" id="IPR014003">
    <property type="entry name" value="BBS5_PH"/>
</dbReference>
<dbReference type="GO" id="GO:0032266">
    <property type="term" value="F:phosphatidylinositol-3-phosphate binding"/>
    <property type="evidence" value="ECO:0007669"/>
    <property type="project" value="TreeGrafter"/>
</dbReference>